<protein>
    <submittedName>
        <fullName evidence="3">Unsaturated glucuronyl hydrolase</fullName>
    </submittedName>
</protein>
<comment type="caution">
    <text evidence="3">The sequence shown here is derived from an EMBL/GenBank/DDBJ whole genome shotgun (WGS) entry which is preliminary data.</text>
</comment>
<gene>
    <name evidence="3" type="ORF">EVA_17892</name>
</gene>
<dbReference type="InterPro" id="IPR010905">
    <property type="entry name" value="Glyco_hydro_88"/>
</dbReference>
<organism evidence="3">
    <name type="scientific">gut metagenome</name>
    <dbReference type="NCBI Taxonomy" id="749906"/>
    <lineage>
        <taxon>unclassified sequences</taxon>
        <taxon>metagenomes</taxon>
        <taxon>organismal metagenomes</taxon>
    </lineage>
</organism>
<accession>J9FGF7</accession>
<dbReference type="AlphaFoldDB" id="J9FGF7"/>
<feature type="non-terminal residue" evidence="3">
    <location>
        <position position="205"/>
    </location>
</feature>
<name>J9FGF7_9ZZZZ</name>
<comment type="similarity">
    <text evidence="2">Belongs to the glycosyl hydrolase 88 family.</text>
</comment>
<dbReference type="InterPro" id="IPR008928">
    <property type="entry name" value="6-hairpin_glycosidase_sf"/>
</dbReference>
<dbReference type="InterPro" id="IPR052369">
    <property type="entry name" value="UG_Glycosaminoglycan_Hydrolase"/>
</dbReference>
<reference evidence="3" key="1">
    <citation type="journal article" date="2012" name="PLoS ONE">
        <title>Gene sets for utilization of primary and secondary nutrition supplies in the distal gut of endangered iberian lynx.</title>
        <authorList>
            <person name="Alcaide M."/>
            <person name="Messina E."/>
            <person name="Richter M."/>
            <person name="Bargiela R."/>
            <person name="Peplies J."/>
            <person name="Huws S.A."/>
            <person name="Newbold C.J."/>
            <person name="Golyshin P.N."/>
            <person name="Simon M.A."/>
            <person name="Lopez G."/>
            <person name="Yakimov M.M."/>
            <person name="Ferrer M."/>
        </authorList>
    </citation>
    <scope>NUCLEOTIDE SEQUENCE</scope>
</reference>
<sequence length="205" mass="22903">GAEDNYRLIIDCLLNVPLLYWASDVTGDPKYHDIAVRHTKTSLANLIREDNSTYHTYFFDAKTGEPLRGVTRQGYSDSSAWARGQAWGVYGTALSYRYTKDPAAMDLFYKVTDFFVDHLPEDNVPYWDLIFTDGSGEPKDSSAASAAVCGILEMCKYLPEDKATHYLEVAGRIMTSLISPAYAVQDRSQSNGLLMHGVYAKPSPY</sequence>
<dbReference type="PANTHER" id="PTHR36845:SF1">
    <property type="entry name" value="HYDROLASE, PUTATIVE (AFU_ORTHOLOGUE AFUA_7G05090)-RELATED"/>
    <property type="match status" value="1"/>
</dbReference>
<dbReference type="SUPFAM" id="SSF48208">
    <property type="entry name" value="Six-hairpin glycosidases"/>
    <property type="match status" value="1"/>
</dbReference>
<dbReference type="Gene3D" id="1.50.10.10">
    <property type="match status" value="1"/>
</dbReference>
<dbReference type="InterPro" id="IPR012341">
    <property type="entry name" value="6hp_glycosidase-like_sf"/>
</dbReference>
<dbReference type="Pfam" id="PF07470">
    <property type="entry name" value="Glyco_hydro_88"/>
    <property type="match status" value="1"/>
</dbReference>
<evidence type="ECO:0000313" key="3">
    <source>
        <dbReference type="EMBL" id="EJW94001.1"/>
    </source>
</evidence>
<dbReference type="GO" id="GO:0000272">
    <property type="term" value="P:polysaccharide catabolic process"/>
    <property type="evidence" value="ECO:0007669"/>
    <property type="project" value="TreeGrafter"/>
</dbReference>
<dbReference type="EMBL" id="AMCI01006635">
    <property type="protein sequence ID" value="EJW94001.1"/>
    <property type="molecule type" value="Genomic_DNA"/>
</dbReference>
<feature type="non-terminal residue" evidence="3">
    <location>
        <position position="1"/>
    </location>
</feature>
<proteinExistence type="inferred from homology"/>
<evidence type="ECO:0000256" key="2">
    <source>
        <dbReference type="ARBA" id="ARBA00038358"/>
    </source>
</evidence>
<dbReference type="GO" id="GO:0052757">
    <property type="term" value="F:chondroitin hydrolase activity"/>
    <property type="evidence" value="ECO:0007669"/>
    <property type="project" value="TreeGrafter"/>
</dbReference>
<dbReference type="PANTHER" id="PTHR36845">
    <property type="entry name" value="HYDROLASE, PUTATIVE (AFU_ORTHOLOGUE AFUA_7G05090)-RELATED"/>
    <property type="match status" value="1"/>
</dbReference>
<keyword evidence="1 3" id="KW-0378">Hydrolase</keyword>
<evidence type="ECO:0000256" key="1">
    <source>
        <dbReference type="ARBA" id="ARBA00022801"/>
    </source>
</evidence>